<evidence type="ECO:0000256" key="1">
    <source>
        <dbReference type="SAM" id="MobiDB-lite"/>
    </source>
</evidence>
<comment type="caution">
    <text evidence="2">The sequence shown here is derived from an EMBL/GenBank/DDBJ whole genome shotgun (WGS) entry which is preliminary data.</text>
</comment>
<keyword evidence="3" id="KW-1185">Reference proteome</keyword>
<gene>
    <name evidence="2" type="ORF">J8F10_24440</name>
</gene>
<feature type="compositionally biased region" description="Polar residues" evidence="1">
    <location>
        <begin position="81"/>
        <end position="102"/>
    </location>
</feature>
<protein>
    <submittedName>
        <fullName evidence="2">Uncharacterized protein</fullName>
    </submittedName>
</protein>
<evidence type="ECO:0000313" key="2">
    <source>
        <dbReference type="EMBL" id="MBP3958411.1"/>
    </source>
</evidence>
<evidence type="ECO:0000313" key="3">
    <source>
        <dbReference type="Proteomes" id="UP000676565"/>
    </source>
</evidence>
<sequence length="149" mass="16518">MTQKVTEHIAERRKAIWPEVKQSLPGIAREALKDVNNTMHQVFFGQQVGAGEPGTPLVPVPQEIYNGMHPKVDKSAEVEISQETQQSQNPEQTPETADQQSEIAPEQGMNVSNQELGQLKSPLAEIRAQVQQQAKASDKGKEQSPEIER</sequence>
<feature type="compositionally biased region" description="Basic and acidic residues" evidence="1">
    <location>
        <begin position="136"/>
        <end position="149"/>
    </location>
</feature>
<accession>A0ABS5BXD7</accession>
<dbReference type="Proteomes" id="UP000676565">
    <property type="component" value="Unassembled WGS sequence"/>
</dbReference>
<proteinExistence type="predicted"/>
<dbReference type="EMBL" id="JAGKQQ010000001">
    <property type="protein sequence ID" value="MBP3958411.1"/>
    <property type="molecule type" value="Genomic_DNA"/>
</dbReference>
<organism evidence="2 3">
    <name type="scientific">Gemmata palustris</name>
    <dbReference type="NCBI Taxonomy" id="2822762"/>
    <lineage>
        <taxon>Bacteria</taxon>
        <taxon>Pseudomonadati</taxon>
        <taxon>Planctomycetota</taxon>
        <taxon>Planctomycetia</taxon>
        <taxon>Gemmatales</taxon>
        <taxon>Gemmataceae</taxon>
        <taxon>Gemmata</taxon>
    </lineage>
</organism>
<reference evidence="2 3" key="1">
    <citation type="submission" date="2021-04" db="EMBL/GenBank/DDBJ databases">
        <authorList>
            <person name="Ivanova A."/>
        </authorList>
    </citation>
    <scope>NUCLEOTIDE SEQUENCE [LARGE SCALE GENOMIC DNA]</scope>
    <source>
        <strain evidence="2 3">G18</strain>
    </source>
</reference>
<feature type="region of interest" description="Disordered" evidence="1">
    <location>
        <begin position="49"/>
        <end position="149"/>
    </location>
</feature>
<name>A0ABS5BXD7_9BACT</name>
<dbReference type="RefSeq" id="WP_210658376.1">
    <property type="nucleotide sequence ID" value="NZ_JAGKQQ010000001.1"/>
</dbReference>